<evidence type="ECO:0000313" key="4">
    <source>
        <dbReference type="EMBL" id="SCY76239.1"/>
    </source>
</evidence>
<reference evidence="4 5" key="1">
    <citation type="submission" date="2016-10" db="EMBL/GenBank/DDBJ databases">
        <authorList>
            <person name="de Groot N.N."/>
        </authorList>
    </citation>
    <scope>NUCLEOTIDE SEQUENCE [LARGE SCALE GENOMIC DNA]</scope>
    <source>
        <strain evidence="4 5">AA1</strain>
    </source>
</reference>
<keyword evidence="2" id="KW-0472">Membrane</keyword>
<feature type="transmembrane region" description="Helical" evidence="2">
    <location>
        <begin position="91"/>
        <end position="111"/>
    </location>
</feature>
<keyword evidence="5" id="KW-1185">Reference proteome</keyword>
<dbReference type="OrthoDB" id="9793491at2"/>
<evidence type="ECO:0000256" key="2">
    <source>
        <dbReference type="SAM" id="Phobius"/>
    </source>
</evidence>
<dbReference type="RefSeq" id="WP_092213935.1">
    <property type="nucleotide sequence ID" value="NZ_FMUX01000020.1"/>
</dbReference>
<dbReference type="AlphaFoldDB" id="A0A1G5IKZ8"/>
<dbReference type="Pfam" id="PF14358">
    <property type="entry name" value="DUF4405"/>
    <property type="match status" value="1"/>
</dbReference>
<evidence type="ECO:0000256" key="1">
    <source>
        <dbReference type="SAM" id="MobiDB-lite"/>
    </source>
</evidence>
<dbReference type="STRING" id="419481.SAMN05216233_12071"/>
<keyword evidence="2" id="KW-1133">Transmembrane helix</keyword>
<sequence length="210" mass="23410">MSLKKTTSLTLLFSFVVLTVSSIVLYVMPHGRVAYWADWHFWRLAKGDWDNIHINSGLLFLAAACLHLALNWRLILAYVGRKVKGLRHVSVECAGAFVLTLAVVLGTVLMLPPFTFTVELSDTLKDRGERRYGTPPYGHAELSSIDVLSRRMGLDPGVSLRNLAASGMTVAGGDRSLREVAQENRTTPKAIYDVMRRGQSERKKGRRTQP</sequence>
<evidence type="ECO:0000259" key="3">
    <source>
        <dbReference type="Pfam" id="PF14358"/>
    </source>
</evidence>
<dbReference type="InterPro" id="IPR025517">
    <property type="entry name" value="DUF4405"/>
</dbReference>
<accession>A0A1G5IKZ8</accession>
<name>A0A1G5IKZ8_9BACT</name>
<protein>
    <recommendedName>
        <fullName evidence="3">Flavinylation-associated cytochrome domain-containing protein</fullName>
    </recommendedName>
</protein>
<feature type="domain" description="Flavinylation-associated cytochrome" evidence="3">
    <location>
        <begin position="7"/>
        <end position="72"/>
    </location>
</feature>
<dbReference type="Proteomes" id="UP000198870">
    <property type="component" value="Unassembled WGS sequence"/>
</dbReference>
<evidence type="ECO:0000313" key="5">
    <source>
        <dbReference type="Proteomes" id="UP000198870"/>
    </source>
</evidence>
<feature type="transmembrane region" description="Helical" evidence="2">
    <location>
        <begin position="58"/>
        <end position="79"/>
    </location>
</feature>
<gene>
    <name evidence="4" type="ORF">SAMN05216233_12071</name>
</gene>
<proteinExistence type="predicted"/>
<organism evidence="4 5">
    <name type="scientific">Desulfoluna spongiiphila</name>
    <dbReference type="NCBI Taxonomy" id="419481"/>
    <lineage>
        <taxon>Bacteria</taxon>
        <taxon>Pseudomonadati</taxon>
        <taxon>Thermodesulfobacteriota</taxon>
        <taxon>Desulfobacteria</taxon>
        <taxon>Desulfobacterales</taxon>
        <taxon>Desulfolunaceae</taxon>
        <taxon>Desulfoluna</taxon>
    </lineage>
</organism>
<keyword evidence="2" id="KW-0812">Transmembrane</keyword>
<dbReference type="EMBL" id="FMUX01000020">
    <property type="protein sequence ID" value="SCY76239.1"/>
    <property type="molecule type" value="Genomic_DNA"/>
</dbReference>
<feature type="region of interest" description="Disordered" evidence="1">
    <location>
        <begin position="179"/>
        <end position="210"/>
    </location>
</feature>